<evidence type="ECO:0000256" key="3">
    <source>
        <dbReference type="ARBA" id="ARBA00022827"/>
    </source>
</evidence>
<dbReference type="InterPro" id="IPR050432">
    <property type="entry name" value="FAD-linked_Oxidoreductases_BP"/>
</dbReference>
<accession>A0A3A8P2J4</accession>
<keyword evidence="2" id="KW-0285">Flavoprotein</keyword>
<dbReference type="InterPro" id="IPR016166">
    <property type="entry name" value="FAD-bd_PCMH"/>
</dbReference>
<dbReference type="GO" id="GO:0071949">
    <property type="term" value="F:FAD binding"/>
    <property type="evidence" value="ECO:0007669"/>
    <property type="project" value="InterPro"/>
</dbReference>
<sequence>MPAAFRVARGPWPGCERMKMSTAERDALLQALGAGVQQPILCLPEALEPYSHDFGRTVRRMPAAVVRARSEQEVVHTLRVARERGVPISIRGTGHSLRAQSLCEGGIVLENAEGTPDIQVHEDGLVEVTTRTRWAELEAALNLAGLTAPVLTDHMATSLGGTLSVAGYGARSLLQGAHLDQVVRLRLILPDGSARWCSQEEDGELFRFALGGFGQVGFIERVLMRTRPYRPVVRVQLNRYASLGEMVEALSWMTEWEGPGPDHFFGQQKRGEVTSVLGASHVDAAEAGATRIPGPPEGMVRERTHLVVRPGYFIQARTRAEGPLETLPRQYWSDYCFEYEGLRAFVQYLESGPRERIWDDNCLVRMLCLKRGAVRWPFDIRSIGTAPRLYGIGVYYRIEPGDDARAAMAREAHQDFLARCLELGGRPYLYGCNELTPQAMQHCYGDAWSRLKSLRRTLDPDGLLNPGGLP</sequence>
<dbReference type="Gene3D" id="3.30.465.10">
    <property type="match status" value="1"/>
</dbReference>
<dbReference type="PANTHER" id="PTHR13878">
    <property type="entry name" value="GULONOLACTONE OXIDASE"/>
    <property type="match status" value="1"/>
</dbReference>
<evidence type="ECO:0000313" key="6">
    <source>
        <dbReference type="EMBL" id="RKH50727.1"/>
    </source>
</evidence>
<evidence type="ECO:0000256" key="1">
    <source>
        <dbReference type="ARBA" id="ARBA00005466"/>
    </source>
</evidence>
<evidence type="ECO:0000259" key="5">
    <source>
        <dbReference type="PROSITE" id="PS51387"/>
    </source>
</evidence>
<dbReference type="GO" id="GO:0016491">
    <property type="term" value="F:oxidoreductase activity"/>
    <property type="evidence" value="ECO:0007669"/>
    <property type="project" value="UniProtKB-KW"/>
</dbReference>
<dbReference type="InterPro" id="IPR016164">
    <property type="entry name" value="FAD-linked_Oxase-like_C"/>
</dbReference>
<dbReference type="PROSITE" id="PS00862">
    <property type="entry name" value="OX2_COVAL_FAD"/>
    <property type="match status" value="1"/>
</dbReference>
<dbReference type="SUPFAM" id="SSF55103">
    <property type="entry name" value="FAD-linked oxidases, C-terminal domain"/>
    <property type="match status" value="1"/>
</dbReference>
<dbReference type="PANTHER" id="PTHR13878:SF53">
    <property type="entry name" value="CYTOKININ DEHYDROGENASE 6"/>
    <property type="match status" value="1"/>
</dbReference>
<dbReference type="Proteomes" id="UP000272888">
    <property type="component" value="Unassembled WGS sequence"/>
</dbReference>
<comment type="similarity">
    <text evidence="1">Belongs to the oxygen-dependent FAD-linked oxidoreductase family.</text>
</comment>
<keyword evidence="4" id="KW-0560">Oxidoreductase</keyword>
<dbReference type="Gene3D" id="3.30.43.10">
    <property type="entry name" value="Uridine Diphospho-n-acetylenolpyruvylglucosamine Reductase, domain 2"/>
    <property type="match status" value="1"/>
</dbReference>
<dbReference type="SUPFAM" id="SSF56176">
    <property type="entry name" value="FAD-binding/transporter-associated domain-like"/>
    <property type="match status" value="1"/>
</dbReference>
<dbReference type="PROSITE" id="PS51387">
    <property type="entry name" value="FAD_PCMH"/>
    <property type="match status" value="1"/>
</dbReference>
<dbReference type="InterPro" id="IPR006094">
    <property type="entry name" value="Oxid_FAD_bind_N"/>
</dbReference>
<evidence type="ECO:0000256" key="4">
    <source>
        <dbReference type="ARBA" id="ARBA00023002"/>
    </source>
</evidence>
<dbReference type="InterPro" id="IPR036318">
    <property type="entry name" value="FAD-bd_PCMH-like_sf"/>
</dbReference>
<gene>
    <name evidence="6" type="ORF">D7V93_30175</name>
</gene>
<dbReference type="InterPro" id="IPR016167">
    <property type="entry name" value="FAD-bd_PCMH_sub1"/>
</dbReference>
<evidence type="ECO:0000256" key="2">
    <source>
        <dbReference type="ARBA" id="ARBA00022630"/>
    </source>
</evidence>
<feature type="domain" description="FAD-binding PCMH-type" evidence="5">
    <location>
        <begin position="58"/>
        <end position="229"/>
    </location>
</feature>
<comment type="caution">
    <text evidence="6">The sequence shown here is derived from an EMBL/GenBank/DDBJ whole genome shotgun (WGS) entry which is preliminary data.</text>
</comment>
<organism evidence="6 7">
    <name type="scientific">Corallococcus llansteffanensis</name>
    <dbReference type="NCBI Taxonomy" id="2316731"/>
    <lineage>
        <taxon>Bacteria</taxon>
        <taxon>Pseudomonadati</taxon>
        <taxon>Myxococcota</taxon>
        <taxon>Myxococcia</taxon>
        <taxon>Myxococcales</taxon>
        <taxon>Cystobacterineae</taxon>
        <taxon>Myxococcaceae</taxon>
        <taxon>Corallococcus</taxon>
    </lineage>
</organism>
<dbReference type="AlphaFoldDB" id="A0A3A8P2J4"/>
<protein>
    <submittedName>
        <fullName evidence="6">FAD-binding oxidoreductase</fullName>
    </submittedName>
</protein>
<reference evidence="7" key="1">
    <citation type="submission" date="2018-09" db="EMBL/GenBank/DDBJ databases">
        <authorList>
            <person name="Livingstone P.G."/>
            <person name="Whitworth D.E."/>
        </authorList>
    </citation>
    <scope>NUCLEOTIDE SEQUENCE [LARGE SCALE GENOMIC DNA]</scope>
    <source>
        <strain evidence="7">CA051B</strain>
    </source>
</reference>
<evidence type="ECO:0000313" key="7">
    <source>
        <dbReference type="Proteomes" id="UP000272888"/>
    </source>
</evidence>
<proteinExistence type="inferred from homology"/>
<dbReference type="InterPro" id="IPR016169">
    <property type="entry name" value="FAD-bd_PCMH_sub2"/>
</dbReference>
<dbReference type="InterPro" id="IPR006093">
    <property type="entry name" value="Oxy_OxRdtase_FAD_BS"/>
</dbReference>
<dbReference type="Pfam" id="PF01565">
    <property type="entry name" value="FAD_binding_4"/>
    <property type="match status" value="1"/>
</dbReference>
<keyword evidence="3" id="KW-0274">FAD</keyword>
<dbReference type="EMBL" id="RAWB01000413">
    <property type="protein sequence ID" value="RKH50727.1"/>
    <property type="molecule type" value="Genomic_DNA"/>
</dbReference>
<keyword evidence="7" id="KW-1185">Reference proteome</keyword>
<name>A0A3A8P2J4_9BACT</name>